<dbReference type="PANTHER" id="PTHR43830:SF3">
    <property type="entry name" value="PROTEIN PSP1"/>
    <property type="match status" value="1"/>
</dbReference>
<organism evidence="3 4">
    <name type="scientific">Entomortierella parvispora</name>
    <dbReference type="NCBI Taxonomy" id="205924"/>
    <lineage>
        <taxon>Eukaryota</taxon>
        <taxon>Fungi</taxon>
        <taxon>Fungi incertae sedis</taxon>
        <taxon>Mucoromycota</taxon>
        <taxon>Mortierellomycotina</taxon>
        <taxon>Mortierellomycetes</taxon>
        <taxon>Mortierellales</taxon>
        <taxon>Mortierellaceae</taxon>
        <taxon>Entomortierella</taxon>
    </lineage>
</organism>
<accession>A0A9P3HCS6</accession>
<evidence type="ECO:0000313" key="4">
    <source>
        <dbReference type="Proteomes" id="UP000827284"/>
    </source>
</evidence>
<feature type="region of interest" description="Disordered" evidence="1">
    <location>
        <begin position="1"/>
        <end position="87"/>
    </location>
</feature>
<feature type="compositionally biased region" description="Basic and acidic residues" evidence="1">
    <location>
        <begin position="819"/>
        <end position="844"/>
    </location>
</feature>
<reference evidence="3" key="2">
    <citation type="journal article" date="2022" name="Microbiol. Resour. Announc.">
        <title>Whole-Genome Sequence of Entomortierella parvispora E1425, a Mucoromycotan Fungus Associated with Burkholderiaceae-Related Endosymbiotic Bacteria.</title>
        <authorList>
            <person name="Herlambang A."/>
            <person name="Guo Y."/>
            <person name="Takashima Y."/>
            <person name="Narisawa K."/>
            <person name="Ohta H."/>
            <person name="Nishizawa T."/>
        </authorList>
    </citation>
    <scope>NUCLEOTIDE SEQUENCE</scope>
    <source>
        <strain evidence="3">E1425</strain>
    </source>
</reference>
<feature type="compositionally biased region" description="Low complexity" evidence="1">
    <location>
        <begin position="73"/>
        <end position="83"/>
    </location>
</feature>
<reference evidence="3" key="1">
    <citation type="submission" date="2021-11" db="EMBL/GenBank/DDBJ databases">
        <authorList>
            <person name="Herlambang A."/>
            <person name="Guo Y."/>
            <person name="Takashima Y."/>
            <person name="Nishizawa T."/>
        </authorList>
    </citation>
    <scope>NUCLEOTIDE SEQUENCE</scope>
    <source>
        <strain evidence="3">E1425</strain>
    </source>
</reference>
<feature type="compositionally biased region" description="Low complexity" evidence="1">
    <location>
        <begin position="778"/>
        <end position="804"/>
    </location>
</feature>
<evidence type="ECO:0000259" key="2">
    <source>
        <dbReference type="PROSITE" id="PS51411"/>
    </source>
</evidence>
<evidence type="ECO:0000313" key="3">
    <source>
        <dbReference type="EMBL" id="GJJ74376.1"/>
    </source>
</evidence>
<feature type="region of interest" description="Disordered" evidence="1">
    <location>
        <begin position="198"/>
        <end position="234"/>
    </location>
</feature>
<feature type="compositionally biased region" description="Polar residues" evidence="1">
    <location>
        <begin position="24"/>
        <end position="33"/>
    </location>
</feature>
<keyword evidence="4" id="KW-1185">Reference proteome</keyword>
<evidence type="ECO:0000256" key="1">
    <source>
        <dbReference type="SAM" id="MobiDB-lite"/>
    </source>
</evidence>
<feature type="region of interest" description="Disordered" evidence="1">
    <location>
        <begin position="777"/>
        <end position="844"/>
    </location>
</feature>
<dbReference type="OrthoDB" id="243127at2759"/>
<comment type="caution">
    <text evidence="3">The sequence shown here is derived from an EMBL/GenBank/DDBJ whole genome shotgun (WGS) entry which is preliminary data.</text>
</comment>
<name>A0A9P3HCS6_9FUNG</name>
<dbReference type="Proteomes" id="UP000827284">
    <property type="component" value="Unassembled WGS sequence"/>
</dbReference>
<feature type="domain" description="PSP1 C-terminal" evidence="2">
    <location>
        <begin position="612"/>
        <end position="697"/>
    </location>
</feature>
<dbReference type="Pfam" id="PF04468">
    <property type="entry name" value="PSP1"/>
    <property type="match status" value="1"/>
</dbReference>
<sequence>MEVKQQLSGLATPPALVSPLPIKTSMSPPTHSSDGCWKVVGSPPRQTLLSPPEHGQTKGVNVDNKVPVQDQQATPATPSPSSSRTLTEGMRAPVLQILNNTKNPNGNLSSGSLDNKGSVSSDQSGTIRNSGNELDSPLSLSSFIWNGVVAEDSIGKADQMRRSSLGGMSAGLYEDEDPQNGLFSLSSVLHAEPFIPARERSDGPRSLPSQGHFPTQQFSSLSHPPDTNFSLGGTSRGSNDYGLDFAATSSGTVGVTGVSGFRMPLQTMHEVDAFEPRVSRMRSHSTSATFGSTLYGGLLDSAFEHAEATDPFIRSTMSFSSSLDGTSNQDRYRGLNGSMTSGAVWTAPSEVQPTYGSMARNHQRSFTSSSHISPIWETPGAYLQHLQDSSSEQEAMERQRVLRRYSLAPSSGHQNYDRLLDSERFGVFGEGIGGHTLQDGGSRYSPENDQAQIQRRHSVAVPTGSYARHGASALGHLEASLESMTLNNDHHMNPLDLEEYRRNTSDLGKGLTLSQVSHHGTLYAVEFKAGRKDLFYVADNSGLSLKRGDLVIVEADRGKDLGKITNDSITPTQVQALAREYAESANAAAAAAAAISGQQENTQRLPKEIHPKRIFRTAYTSEIAQLVNKSYDENKALITCQSKVRQKKLQMEVVDAEYQWDRRKLTFYFISDSRIDFRELVRDLFKMYKTRIWMCAVNAAGQREHERSEGGSSPPRSMMSSPKALQSPPFRFEGPTNVQMPFNMPTSHRQHYTMPTQNVQPQTQHQRAYSDQPFLYRQQSQQDQTPSWQPYYTQQQQHQQQQQQQHHRRLGDTPQQHDSMFHNTHEGFDPRLLEEEFPRLGHYD</sequence>
<dbReference type="InterPro" id="IPR007557">
    <property type="entry name" value="PSP1_C"/>
</dbReference>
<feature type="region of interest" description="Disordered" evidence="1">
    <location>
        <begin position="99"/>
        <end position="134"/>
    </location>
</feature>
<dbReference type="GO" id="GO:0005737">
    <property type="term" value="C:cytoplasm"/>
    <property type="evidence" value="ECO:0007669"/>
    <property type="project" value="TreeGrafter"/>
</dbReference>
<gene>
    <name evidence="3" type="ORF">EMPS_06734</name>
</gene>
<feature type="compositionally biased region" description="Polar residues" evidence="1">
    <location>
        <begin position="207"/>
        <end position="234"/>
    </location>
</feature>
<dbReference type="NCBIfam" id="NF041131">
    <property type="entry name" value="RicT_YaaT_fam"/>
    <property type="match status" value="1"/>
</dbReference>
<feature type="region of interest" description="Disordered" evidence="1">
    <location>
        <begin position="700"/>
        <end position="750"/>
    </location>
</feature>
<proteinExistence type="predicted"/>
<feature type="compositionally biased region" description="Polar residues" evidence="1">
    <location>
        <begin position="736"/>
        <end position="750"/>
    </location>
</feature>
<protein>
    <recommendedName>
        <fullName evidence="2">PSP1 C-terminal domain-containing protein</fullName>
    </recommendedName>
</protein>
<dbReference type="EMBL" id="BQFW01000009">
    <property type="protein sequence ID" value="GJJ74376.1"/>
    <property type="molecule type" value="Genomic_DNA"/>
</dbReference>
<dbReference type="PANTHER" id="PTHR43830">
    <property type="entry name" value="PROTEIN PSP1"/>
    <property type="match status" value="1"/>
</dbReference>
<feature type="compositionally biased region" description="Low complexity" evidence="1">
    <location>
        <begin position="710"/>
        <end position="721"/>
    </location>
</feature>
<dbReference type="PROSITE" id="PS51411">
    <property type="entry name" value="PSP1_C"/>
    <property type="match status" value="1"/>
</dbReference>
<dbReference type="AlphaFoldDB" id="A0A9P3HCS6"/>
<dbReference type="InterPro" id="IPR047767">
    <property type="entry name" value="PSP1-like"/>
</dbReference>